<organism evidence="2 3">
    <name type="scientific">Megasphaera cerevisiae DSM 20462</name>
    <dbReference type="NCBI Taxonomy" id="1122219"/>
    <lineage>
        <taxon>Bacteria</taxon>
        <taxon>Bacillati</taxon>
        <taxon>Bacillota</taxon>
        <taxon>Negativicutes</taxon>
        <taxon>Veillonellales</taxon>
        <taxon>Veillonellaceae</taxon>
        <taxon>Megasphaera</taxon>
    </lineage>
</organism>
<dbReference type="InterPro" id="IPR005531">
    <property type="entry name" value="Asp23"/>
</dbReference>
<dbReference type="Pfam" id="PF03780">
    <property type="entry name" value="Asp23"/>
    <property type="match status" value="1"/>
</dbReference>
<evidence type="ECO:0000256" key="1">
    <source>
        <dbReference type="ARBA" id="ARBA00005721"/>
    </source>
</evidence>
<proteinExistence type="inferred from homology"/>
<dbReference type="EMBL" id="LEKT01000074">
    <property type="protein sequence ID" value="KMO85318.1"/>
    <property type="molecule type" value="Genomic_DNA"/>
</dbReference>
<comment type="caution">
    <text evidence="2">The sequence shown here is derived from an EMBL/GenBank/DDBJ whole genome shotgun (WGS) entry which is preliminary data.</text>
</comment>
<dbReference type="STRING" id="39029.BSR42_05435"/>
<reference evidence="2 3" key="1">
    <citation type="submission" date="2015-06" db="EMBL/GenBank/DDBJ databases">
        <title>Draft genome sequence of beer spoilage bacterium Megasphaera cerevisiae type strain 20462.</title>
        <authorList>
            <person name="Kutumbaka K."/>
            <person name="Pasmowitz J."/>
            <person name="Mategko J."/>
            <person name="Reyes D."/>
            <person name="Friedrich A."/>
            <person name="Han S."/>
            <person name="Martens-Habbena W."/>
            <person name="Neal-McKinney J."/>
            <person name="Janagama H.K."/>
            <person name="Nadala C."/>
            <person name="Samadpour M."/>
        </authorList>
    </citation>
    <scope>NUCLEOTIDE SEQUENCE [LARGE SCALE GENOMIC DNA]</scope>
    <source>
        <strain evidence="2 3">DSM 20462</strain>
    </source>
</reference>
<keyword evidence="3" id="KW-1185">Reference proteome</keyword>
<name>A0A0J6WT35_9FIRM</name>
<evidence type="ECO:0000313" key="3">
    <source>
        <dbReference type="Proteomes" id="UP000036503"/>
    </source>
</evidence>
<evidence type="ECO:0000313" key="2">
    <source>
        <dbReference type="EMBL" id="KMO85318.1"/>
    </source>
</evidence>
<dbReference type="PATRIC" id="fig|1122219.3.peg.3201"/>
<evidence type="ECO:0008006" key="4">
    <source>
        <dbReference type="Google" id="ProtNLM"/>
    </source>
</evidence>
<comment type="similarity">
    <text evidence="1">Belongs to the asp23 family.</text>
</comment>
<accession>A0A0J6WT35</accession>
<dbReference type="AlphaFoldDB" id="A0A0J6WT35"/>
<dbReference type="OrthoDB" id="5429664at2"/>
<gene>
    <name evidence="2" type="ORF">AB840_14225</name>
</gene>
<dbReference type="RefSeq" id="WP_048515508.1">
    <property type="nucleotide sequence ID" value="NZ_FUXD01000067.1"/>
</dbReference>
<dbReference type="Proteomes" id="UP000036503">
    <property type="component" value="Unassembled WGS sequence"/>
</dbReference>
<protein>
    <recommendedName>
        <fullName evidence="4">Asp23/Gls24 family envelope stress response protein</fullName>
    </recommendedName>
</protein>
<sequence>MKIIGFIGSSGTGKSHHALVVAYDHHIHCIIDDGLLIYQNRIIAGTSAKEETNRMKAVRCAIFSDTKHAASIKKALRSIQPDQILVLGTSKHMIHRICEALSLPEAESFIFIEDVSCPTEIAKAKAIRIKEGKHIIPVPTMELKPHFRGYLLAPIRSLFYSRNDKKTPDFERSVVRPVFSYYGKLTFSNEVLERLVRHSLKSVSGVAEINTLKIAKNYHSERNGLAIILAVTILYGKNIKKLMGRIKREVQHEVEYTTGMSIEILKITIRGIVP</sequence>
<dbReference type="InParanoid" id="A0A0J6WT35"/>